<sequence>MANESEVYSDKVSYTNALELTGAPPCLDLKSLAQTLPKQCVPLIEQRLRAMQEDLEIITIINNFAQQHNITIKSAANVAEERCSPHKKPLHHIAEHNSQTFKL</sequence>
<gene>
    <name evidence="1" type="primary">ABSGL_12965.1 scaffold 13554</name>
</gene>
<keyword evidence="2" id="KW-1185">Reference proteome</keyword>
<proteinExistence type="predicted"/>
<name>A0A168RSB8_ABSGL</name>
<dbReference type="AlphaFoldDB" id="A0A168RSB8"/>
<accession>A0A168RSB8</accession>
<dbReference type="InParanoid" id="A0A168RSB8"/>
<evidence type="ECO:0000313" key="2">
    <source>
        <dbReference type="Proteomes" id="UP000078561"/>
    </source>
</evidence>
<dbReference type="OrthoDB" id="2301578at2759"/>
<dbReference type="Proteomes" id="UP000078561">
    <property type="component" value="Unassembled WGS sequence"/>
</dbReference>
<protein>
    <submittedName>
        <fullName evidence="1">Uncharacterized protein</fullName>
    </submittedName>
</protein>
<reference evidence="1" key="1">
    <citation type="submission" date="2016-04" db="EMBL/GenBank/DDBJ databases">
        <authorList>
            <person name="Evans L.H."/>
            <person name="Alamgir A."/>
            <person name="Owens N."/>
            <person name="Weber N.D."/>
            <person name="Virtaneva K."/>
            <person name="Barbian K."/>
            <person name="Babar A."/>
            <person name="Rosenke K."/>
        </authorList>
    </citation>
    <scope>NUCLEOTIDE SEQUENCE [LARGE SCALE GENOMIC DNA]</scope>
    <source>
        <strain evidence="1">CBS 101.48</strain>
    </source>
</reference>
<dbReference type="EMBL" id="LT554740">
    <property type="protein sequence ID" value="SAM07324.1"/>
    <property type="molecule type" value="Genomic_DNA"/>
</dbReference>
<organism evidence="1">
    <name type="scientific">Absidia glauca</name>
    <name type="common">Pin mould</name>
    <dbReference type="NCBI Taxonomy" id="4829"/>
    <lineage>
        <taxon>Eukaryota</taxon>
        <taxon>Fungi</taxon>
        <taxon>Fungi incertae sedis</taxon>
        <taxon>Mucoromycota</taxon>
        <taxon>Mucoromycotina</taxon>
        <taxon>Mucoromycetes</taxon>
        <taxon>Mucorales</taxon>
        <taxon>Cunninghamellaceae</taxon>
        <taxon>Absidia</taxon>
    </lineage>
</organism>
<evidence type="ECO:0000313" key="1">
    <source>
        <dbReference type="EMBL" id="SAM07324.1"/>
    </source>
</evidence>